<reference evidence="2 3" key="1">
    <citation type="submission" date="2020-08" db="EMBL/GenBank/DDBJ databases">
        <title>Genome sequence of Erysipelothrix inopinata DSM 15511T.</title>
        <authorList>
            <person name="Hyun D.-W."/>
            <person name="Bae J.-W."/>
        </authorList>
    </citation>
    <scope>NUCLEOTIDE SEQUENCE [LARGE SCALE GENOMIC DNA]</scope>
    <source>
        <strain evidence="2 3">DSM 15511</strain>
    </source>
</reference>
<evidence type="ECO:0000256" key="1">
    <source>
        <dbReference type="SAM" id="Phobius"/>
    </source>
</evidence>
<dbReference type="EMBL" id="CP060715">
    <property type="protein sequence ID" value="QNN60562.1"/>
    <property type="molecule type" value="Genomic_DNA"/>
</dbReference>
<sequence>MKDRYDFLDTLNRYFNVNLVMGICSIIVLINVQALTAVAGLATLVCAILSLIYTWRLYKTSANTKMRTVFWLQISAGIVTFIMMITIMSMVMNMIYSESMITGYGANDLDLLDQFLEVNTNFLLTIITFGVILLVIRIITTVMTLSFFKDEVPTENTLKIYPTVLTLSIVAIVVDLAFSIFMNSQASLNVSSILSTLIFLYFLNVCRKEYQFMLDHENEMRYQDFE</sequence>
<dbReference type="KEGG" id="eio:H9L01_09340"/>
<dbReference type="AlphaFoldDB" id="A0A7G9RY87"/>
<accession>A0A7G9RY87</accession>
<name>A0A7G9RY87_9FIRM</name>
<feature type="transmembrane region" description="Helical" evidence="1">
    <location>
        <begin position="38"/>
        <end position="58"/>
    </location>
</feature>
<feature type="transmembrane region" description="Helical" evidence="1">
    <location>
        <begin position="160"/>
        <end position="182"/>
    </location>
</feature>
<keyword evidence="1" id="KW-0472">Membrane</keyword>
<keyword evidence="3" id="KW-1185">Reference proteome</keyword>
<feature type="transmembrane region" description="Helical" evidence="1">
    <location>
        <begin position="188"/>
        <end position="206"/>
    </location>
</feature>
<evidence type="ECO:0000313" key="2">
    <source>
        <dbReference type="EMBL" id="QNN60562.1"/>
    </source>
</evidence>
<evidence type="ECO:0000313" key="3">
    <source>
        <dbReference type="Proteomes" id="UP000515928"/>
    </source>
</evidence>
<keyword evidence="1" id="KW-1133">Transmembrane helix</keyword>
<proteinExistence type="predicted"/>
<gene>
    <name evidence="2" type="ORF">H9L01_09340</name>
</gene>
<feature type="transmembrane region" description="Helical" evidence="1">
    <location>
        <begin position="70"/>
        <end position="96"/>
    </location>
</feature>
<feature type="transmembrane region" description="Helical" evidence="1">
    <location>
        <begin position="12"/>
        <end position="32"/>
    </location>
</feature>
<organism evidence="2 3">
    <name type="scientific">Erysipelothrix inopinata</name>
    <dbReference type="NCBI Taxonomy" id="225084"/>
    <lineage>
        <taxon>Bacteria</taxon>
        <taxon>Bacillati</taxon>
        <taxon>Bacillota</taxon>
        <taxon>Erysipelotrichia</taxon>
        <taxon>Erysipelotrichales</taxon>
        <taxon>Erysipelotrichaceae</taxon>
        <taxon>Erysipelothrix</taxon>
    </lineage>
</organism>
<protein>
    <submittedName>
        <fullName evidence="2">Uncharacterized protein</fullName>
    </submittedName>
</protein>
<dbReference type="RefSeq" id="WP_187533688.1">
    <property type="nucleotide sequence ID" value="NZ_CBCSHU010000016.1"/>
</dbReference>
<dbReference type="Proteomes" id="UP000515928">
    <property type="component" value="Chromosome"/>
</dbReference>
<keyword evidence="1" id="KW-0812">Transmembrane</keyword>
<feature type="transmembrane region" description="Helical" evidence="1">
    <location>
        <begin position="122"/>
        <end position="148"/>
    </location>
</feature>